<sequence>MKLFRRIVFLESWFAAMKVRDKKSYNQFFLKALRKKWYLVLESILSGTIRALVMLLPTYFTKLALNSISTGLTNKLVWYCLGIVISPLIVLFLYVLDTYLSQYVFQIVQRIREKVVGSLVQSSVDLKANQADGLYTNLYIGTQNIEDYYYSSLSNLTWYAATLVWGFGFMFEISWQITLSVIVITAIQIFLTTLNGAKIKKITAEKQNATKRGLALVGELFNQQENIKVQTRYRSEEKKVNGWFGQYYKILKQNVLVDWLSDFYSKIAQLIRMGIIFVLGIILFEQQKLLPGDLVALNTYILWLIPVIYGLQNWLLSRSSIDVYKNDLNLLMNKKDIQHFKKLMTGEIKSIRGANITSINIEKSNVTPLDFCIKSPGTYFVTGSSGSGKTSLMEMIVGLNQNFSGTVKINGYDIQTIDRESLYKRIKMVDQRNEIIDASLYENLFLDVNRDSFLSVYSALVKKMQLNNVFEQYYYSERSISDVGLSDGEKKRICVLRGLASNVETLILDEPTAGLDYKNKKVVISLIDAIRQGKLTIIVTHDNIENYDNVIEV</sequence>
<feature type="transmembrane region" description="Helical" evidence="7">
    <location>
        <begin position="76"/>
        <end position="96"/>
    </location>
</feature>
<comment type="subcellular location">
    <subcellularLocation>
        <location evidence="1">Cell membrane</location>
        <topology evidence="1">Multi-pass membrane protein</topology>
    </subcellularLocation>
</comment>
<reference evidence="10" key="1">
    <citation type="submission" date="2022-11" db="EMBL/GenBank/DDBJ databases">
        <authorList>
            <person name="Wang Z."/>
        </authorList>
    </citation>
    <scope>NUCLEOTIDE SEQUENCE</scope>
    <source>
        <strain evidence="10">P2000</strain>
    </source>
</reference>
<protein>
    <submittedName>
        <fullName evidence="10">ABC transporter ATP-binding protein/permease</fullName>
    </submittedName>
</protein>
<dbReference type="InterPro" id="IPR036640">
    <property type="entry name" value="ABC1_TM_sf"/>
</dbReference>
<evidence type="ECO:0000313" key="11">
    <source>
        <dbReference type="Proteomes" id="UP001151834"/>
    </source>
</evidence>
<evidence type="ECO:0000256" key="7">
    <source>
        <dbReference type="SAM" id="Phobius"/>
    </source>
</evidence>
<feature type="domain" description="ABC transmembrane type-1" evidence="9">
    <location>
        <begin position="43"/>
        <end position="305"/>
    </location>
</feature>
<keyword evidence="2 7" id="KW-0812">Transmembrane</keyword>
<evidence type="ECO:0000256" key="6">
    <source>
        <dbReference type="ARBA" id="ARBA00023136"/>
    </source>
</evidence>
<keyword evidence="3" id="KW-0547">Nucleotide-binding</keyword>
<feature type="domain" description="ABC transporter" evidence="8">
    <location>
        <begin position="351"/>
        <end position="553"/>
    </location>
</feature>
<feature type="transmembrane region" description="Helical" evidence="7">
    <location>
        <begin position="37"/>
        <end position="56"/>
    </location>
</feature>
<comment type="caution">
    <text evidence="10">The sequence shown here is derived from an EMBL/GenBank/DDBJ whole genome shotgun (WGS) entry which is preliminary data.</text>
</comment>
<dbReference type="GO" id="GO:0015421">
    <property type="term" value="F:ABC-type oligopeptide transporter activity"/>
    <property type="evidence" value="ECO:0007669"/>
    <property type="project" value="TreeGrafter"/>
</dbReference>
<dbReference type="Proteomes" id="UP001151834">
    <property type="component" value="Unassembled WGS sequence"/>
</dbReference>
<dbReference type="GO" id="GO:0005886">
    <property type="term" value="C:plasma membrane"/>
    <property type="evidence" value="ECO:0007669"/>
    <property type="project" value="UniProtKB-SubCell"/>
</dbReference>
<dbReference type="PANTHER" id="PTHR43394">
    <property type="entry name" value="ATP-DEPENDENT PERMEASE MDL1, MITOCHONDRIAL"/>
    <property type="match status" value="1"/>
</dbReference>
<dbReference type="PROSITE" id="PS50893">
    <property type="entry name" value="ABC_TRANSPORTER_2"/>
    <property type="match status" value="1"/>
</dbReference>
<dbReference type="GO" id="GO:0005524">
    <property type="term" value="F:ATP binding"/>
    <property type="evidence" value="ECO:0007669"/>
    <property type="project" value="UniProtKB-KW"/>
</dbReference>
<evidence type="ECO:0000256" key="2">
    <source>
        <dbReference type="ARBA" id="ARBA00022692"/>
    </source>
</evidence>
<dbReference type="SUPFAM" id="SSF52540">
    <property type="entry name" value="P-loop containing nucleoside triphosphate hydrolases"/>
    <property type="match status" value="1"/>
</dbReference>
<dbReference type="PROSITE" id="PS50929">
    <property type="entry name" value="ABC_TM1F"/>
    <property type="match status" value="1"/>
</dbReference>
<dbReference type="RefSeq" id="WP_082230175.1">
    <property type="nucleotide sequence ID" value="NZ_BJZC01000076.1"/>
</dbReference>
<dbReference type="Pfam" id="PF00664">
    <property type="entry name" value="ABC_membrane"/>
    <property type="match status" value="1"/>
</dbReference>
<dbReference type="Pfam" id="PF00005">
    <property type="entry name" value="ABC_tran"/>
    <property type="match status" value="1"/>
</dbReference>
<keyword evidence="4 10" id="KW-0067">ATP-binding</keyword>
<evidence type="ECO:0000256" key="3">
    <source>
        <dbReference type="ARBA" id="ARBA00022741"/>
    </source>
</evidence>
<organism evidence="10 11">
    <name type="scientific">Lactiplantibacillus pentosus</name>
    <name type="common">Lactobacillus pentosus</name>
    <dbReference type="NCBI Taxonomy" id="1589"/>
    <lineage>
        <taxon>Bacteria</taxon>
        <taxon>Bacillati</taxon>
        <taxon>Bacillota</taxon>
        <taxon>Bacilli</taxon>
        <taxon>Lactobacillales</taxon>
        <taxon>Lactobacillaceae</taxon>
        <taxon>Lactiplantibacillus</taxon>
    </lineage>
</organism>
<keyword evidence="6 7" id="KW-0472">Membrane</keyword>
<name>A0AAX6LFS4_LACPE</name>
<feature type="transmembrane region" description="Helical" evidence="7">
    <location>
        <begin position="296"/>
        <end position="316"/>
    </location>
</feature>
<evidence type="ECO:0000259" key="8">
    <source>
        <dbReference type="PROSITE" id="PS50893"/>
    </source>
</evidence>
<evidence type="ECO:0000256" key="1">
    <source>
        <dbReference type="ARBA" id="ARBA00004651"/>
    </source>
</evidence>
<reference evidence="10" key="2">
    <citation type="journal article" date="2023" name="Front Nutr">
        <title>Lactiplantibacillus pentosus P2020 protects the hyperuricemia and renal inflammation in mice.</title>
        <authorList>
            <person name="Wang Z."/>
            <person name="Song L."/>
            <person name="Li X."/>
            <person name="Xiao Y."/>
            <person name="Huang Y."/>
            <person name="Zhang Y."/>
            <person name="Li J."/>
            <person name="Li M."/>
            <person name="Ren Z."/>
        </authorList>
    </citation>
    <scope>NUCLEOTIDE SEQUENCE</scope>
    <source>
        <strain evidence="10">P2000</strain>
    </source>
</reference>
<feature type="transmembrane region" description="Helical" evidence="7">
    <location>
        <begin position="173"/>
        <end position="191"/>
    </location>
</feature>
<dbReference type="InterPro" id="IPR027417">
    <property type="entry name" value="P-loop_NTPase"/>
</dbReference>
<dbReference type="SMART" id="SM00382">
    <property type="entry name" value="AAA"/>
    <property type="match status" value="1"/>
</dbReference>
<dbReference type="GeneID" id="49392845"/>
<dbReference type="Gene3D" id="1.20.1560.10">
    <property type="entry name" value="ABC transporter type 1, transmembrane domain"/>
    <property type="match status" value="1"/>
</dbReference>
<dbReference type="InterPro" id="IPR039421">
    <property type="entry name" value="Type_1_exporter"/>
</dbReference>
<feature type="transmembrane region" description="Helical" evidence="7">
    <location>
        <begin position="148"/>
        <end position="167"/>
    </location>
</feature>
<evidence type="ECO:0000256" key="5">
    <source>
        <dbReference type="ARBA" id="ARBA00022989"/>
    </source>
</evidence>
<proteinExistence type="predicted"/>
<dbReference type="GO" id="GO:0016887">
    <property type="term" value="F:ATP hydrolysis activity"/>
    <property type="evidence" value="ECO:0007669"/>
    <property type="project" value="InterPro"/>
</dbReference>
<keyword evidence="5 7" id="KW-1133">Transmembrane helix</keyword>
<dbReference type="InterPro" id="IPR003593">
    <property type="entry name" value="AAA+_ATPase"/>
</dbReference>
<dbReference type="InterPro" id="IPR011527">
    <property type="entry name" value="ABC1_TM_dom"/>
</dbReference>
<dbReference type="PANTHER" id="PTHR43394:SF1">
    <property type="entry name" value="ATP-BINDING CASSETTE SUB-FAMILY B MEMBER 10, MITOCHONDRIAL"/>
    <property type="match status" value="1"/>
</dbReference>
<dbReference type="AlphaFoldDB" id="A0AAX6LFS4"/>
<dbReference type="EMBL" id="JAPEQV010000013">
    <property type="protein sequence ID" value="MDF2313383.1"/>
    <property type="molecule type" value="Genomic_DNA"/>
</dbReference>
<evidence type="ECO:0000313" key="10">
    <source>
        <dbReference type="EMBL" id="MDF2313383.1"/>
    </source>
</evidence>
<evidence type="ECO:0000259" key="9">
    <source>
        <dbReference type="PROSITE" id="PS50929"/>
    </source>
</evidence>
<feature type="transmembrane region" description="Helical" evidence="7">
    <location>
        <begin position="267"/>
        <end position="284"/>
    </location>
</feature>
<accession>A0AAX6LFS4</accession>
<dbReference type="SUPFAM" id="SSF90123">
    <property type="entry name" value="ABC transporter transmembrane region"/>
    <property type="match status" value="1"/>
</dbReference>
<dbReference type="Gene3D" id="3.40.50.300">
    <property type="entry name" value="P-loop containing nucleotide triphosphate hydrolases"/>
    <property type="match status" value="1"/>
</dbReference>
<dbReference type="InterPro" id="IPR003439">
    <property type="entry name" value="ABC_transporter-like_ATP-bd"/>
</dbReference>
<evidence type="ECO:0000256" key="4">
    <source>
        <dbReference type="ARBA" id="ARBA00022840"/>
    </source>
</evidence>
<gene>
    <name evidence="10" type="ORF">OOJ94_11170</name>
</gene>